<accession>A0A5C5ECC3</accession>
<name>A0A5C5ECC3_9LACT</name>
<dbReference type="InterPro" id="IPR036866">
    <property type="entry name" value="RibonucZ/Hydroxyglut_hydro"/>
</dbReference>
<proteinExistence type="predicted"/>
<keyword evidence="3" id="KW-1185">Reference proteome</keyword>
<dbReference type="InterPro" id="IPR001279">
    <property type="entry name" value="Metallo-B-lactamas"/>
</dbReference>
<comment type="caution">
    <text evidence="2">The sequence shown here is derived from an EMBL/GenBank/DDBJ whole genome shotgun (WGS) entry which is preliminary data.</text>
</comment>
<dbReference type="CDD" id="cd07733">
    <property type="entry name" value="YycJ-like_MBL-fold"/>
    <property type="match status" value="1"/>
</dbReference>
<sequence>MGVLEGLILIETIEKEGMHVSYLASGSSGNCTYIETPKRKILVDCGLSGKKIAGLMAKIDRNLADVDTILVTHEHRDHVHGLGVLARKYHMDLYANEATWKAMDHIIGNVKTEQKHIFEMGQVLTLGDVDIQSFGVSHDAAEPQFYSFHHEGKQMVMLTDTGYVSDRLRGLLRDADAYLIESNHDLELLRMGGYPWSLKQRILGDEGHLSNEDGAAAIAEMLGDRTKRIYLGHLSKDNNIKTLAHHTAESILMQKGMGVNEDFFVYDTDPDEPTELFRV</sequence>
<reference evidence="2 3" key="1">
    <citation type="submission" date="2019-06" db="EMBL/GenBank/DDBJ databases">
        <title>Description Trichococcus psychrophilus sp. nov., isolated from a cold spring, by genomic and phenotypic analyses.</title>
        <authorList>
            <person name="Zakharyuk A."/>
        </authorList>
    </citation>
    <scope>NUCLEOTIDE SEQUENCE [LARGE SCALE GENOMIC DNA]</scope>
    <source>
        <strain evidence="2 3">SKBG</strain>
    </source>
</reference>
<dbReference type="Pfam" id="PF12706">
    <property type="entry name" value="Lactamase_B_2"/>
    <property type="match status" value="1"/>
</dbReference>
<dbReference type="InterPro" id="IPR058121">
    <property type="entry name" value="WalJ/YycJ"/>
</dbReference>
<dbReference type="Gene3D" id="3.60.15.10">
    <property type="entry name" value="Ribonuclease Z/Hydroxyacylglutathione hydrolase-like"/>
    <property type="match status" value="1"/>
</dbReference>
<dbReference type="Proteomes" id="UP000313395">
    <property type="component" value="Unassembled WGS sequence"/>
</dbReference>
<evidence type="ECO:0000259" key="1">
    <source>
        <dbReference type="SMART" id="SM00849"/>
    </source>
</evidence>
<dbReference type="GO" id="GO:0016787">
    <property type="term" value="F:hydrolase activity"/>
    <property type="evidence" value="ECO:0007669"/>
    <property type="project" value="UniProtKB-KW"/>
</dbReference>
<dbReference type="PANTHER" id="PTHR47619">
    <property type="entry name" value="METALLO-HYDROLASE YYCJ-RELATED"/>
    <property type="match status" value="1"/>
</dbReference>
<dbReference type="AlphaFoldDB" id="A0A5C5ECC3"/>
<evidence type="ECO:0000313" key="2">
    <source>
        <dbReference type="EMBL" id="TNV70460.1"/>
    </source>
</evidence>
<dbReference type="SUPFAM" id="SSF56281">
    <property type="entry name" value="Metallo-hydrolase/oxidoreductase"/>
    <property type="match status" value="1"/>
</dbReference>
<organism evidence="2 3">
    <name type="scientific">Trichococcus shcherbakoviae subsp. psychrophilus</name>
    <dbReference type="NCBI Taxonomy" id="2585775"/>
    <lineage>
        <taxon>Bacteria</taxon>
        <taxon>Bacillati</taxon>
        <taxon>Bacillota</taxon>
        <taxon>Bacilli</taxon>
        <taxon>Lactobacillales</taxon>
        <taxon>Carnobacteriaceae</taxon>
        <taxon>Trichococcus</taxon>
    </lineage>
</organism>
<gene>
    <name evidence="2" type="ORF">FHK04_04345</name>
</gene>
<protein>
    <submittedName>
        <fullName evidence="2">MBL fold metallo-hydrolase</fullName>
    </submittedName>
</protein>
<evidence type="ECO:0000313" key="3">
    <source>
        <dbReference type="Proteomes" id="UP000313395"/>
    </source>
</evidence>
<dbReference type="PANTHER" id="PTHR47619:SF1">
    <property type="entry name" value="EXODEOXYRIBONUCLEASE WALJ"/>
    <property type="match status" value="1"/>
</dbReference>
<feature type="domain" description="Metallo-beta-lactamase" evidence="1">
    <location>
        <begin position="28"/>
        <end position="233"/>
    </location>
</feature>
<keyword evidence="2" id="KW-0378">Hydrolase</keyword>
<dbReference type="SMART" id="SM00849">
    <property type="entry name" value="Lactamase_B"/>
    <property type="match status" value="1"/>
</dbReference>
<dbReference type="EMBL" id="VENO01000001">
    <property type="protein sequence ID" value="TNV70460.1"/>
    <property type="molecule type" value="Genomic_DNA"/>
</dbReference>
<dbReference type="InterPro" id="IPR052533">
    <property type="entry name" value="WalJ/YycJ-like"/>
</dbReference>